<comment type="caution">
    <text evidence="1">The sequence shown here is derived from an EMBL/GenBank/DDBJ whole genome shotgun (WGS) entry which is preliminary data.</text>
</comment>
<reference evidence="1" key="1">
    <citation type="submission" date="2021-02" db="EMBL/GenBank/DDBJ databases">
        <authorList>
            <consortium name="DOE Joint Genome Institute"/>
            <person name="Ahrendt S."/>
            <person name="Looney B.P."/>
            <person name="Miyauchi S."/>
            <person name="Morin E."/>
            <person name="Drula E."/>
            <person name="Courty P.E."/>
            <person name="Chicoki N."/>
            <person name="Fauchery L."/>
            <person name="Kohler A."/>
            <person name="Kuo A."/>
            <person name="Labutti K."/>
            <person name="Pangilinan J."/>
            <person name="Lipzen A."/>
            <person name="Riley R."/>
            <person name="Andreopoulos W."/>
            <person name="He G."/>
            <person name="Johnson J."/>
            <person name="Barry K.W."/>
            <person name="Grigoriev I.V."/>
            <person name="Nagy L."/>
            <person name="Hibbett D."/>
            <person name="Henrissat B."/>
            <person name="Matheny P.B."/>
            <person name="Labbe J."/>
            <person name="Martin F."/>
        </authorList>
    </citation>
    <scope>NUCLEOTIDE SEQUENCE</scope>
    <source>
        <strain evidence="1">FP105234-sp</strain>
    </source>
</reference>
<name>A0ACB8S0P0_9AGAM</name>
<organism evidence="1 2">
    <name type="scientific">Auriscalpium vulgare</name>
    <dbReference type="NCBI Taxonomy" id="40419"/>
    <lineage>
        <taxon>Eukaryota</taxon>
        <taxon>Fungi</taxon>
        <taxon>Dikarya</taxon>
        <taxon>Basidiomycota</taxon>
        <taxon>Agaricomycotina</taxon>
        <taxon>Agaricomycetes</taxon>
        <taxon>Russulales</taxon>
        <taxon>Auriscalpiaceae</taxon>
        <taxon>Auriscalpium</taxon>
    </lineage>
</organism>
<protein>
    <submittedName>
        <fullName evidence="1">Uncharacterized protein</fullName>
    </submittedName>
</protein>
<dbReference type="Proteomes" id="UP000814033">
    <property type="component" value="Unassembled WGS sequence"/>
</dbReference>
<proteinExistence type="predicted"/>
<keyword evidence="2" id="KW-1185">Reference proteome</keyword>
<sequence length="330" mass="37247">MAPTIVFTACPPESLDSTPVNLHDLPEEQNLAHSAEIVTQTLAAITESPRLHLEFNTSLNEIYIGHLEHGKQDEVNHNWRQVNWVNWLDEAAIHVNFTIALNPFTWGWMTREVQLGRKFSVLWELASAASYGPPPRPPPSPPPSLPHPTITFFNFLTITPPSPPPRINAPLPKKFFDFAVAVVSIHETFHLVNFRIFGDLGTPTTHKIPSGESGQGIETRLFGGRIAAEWLKGYEGDFRYLCGLYVETLQGLVPITEDDIDQFLEELLDEQAIRFSWNAGDRPALQHLDEGKVRTFGLDFKPPTKKAPLRKVHGLLPGRVWRPILERCHE</sequence>
<evidence type="ECO:0000313" key="2">
    <source>
        <dbReference type="Proteomes" id="UP000814033"/>
    </source>
</evidence>
<reference evidence="1" key="2">
    <citation type="journal article" date="2022" name="New Phytol.">
        <title>Evolutionary transition to the ectomycorrhizal habit in the genomes of a hyperdiverse lineage of mushroom-forming fungi.</title>
        <authorList>
            <person name="Looney B."/>
            <person name="Miyauchi S."/>
            <person name="Morin E."/>
            <person name="Drula E."/>
            <person name="Courty P.E."/>
            <person name="Kohler A."/>
            <person name="Kuo A."/>
            <person name="LaButti K."/>
            <person name="Pangilinan J."/>
            <person name="Lipzen A."/>
            <person name="Riley R."/>
            <person name="Andreopoulos W."/>
            <person name="He G."/>
            <person name="Johnson J."/>
            <person name="Nolan M."/>
            <person name="Tritt A."/>
            <person name="Barry K.W."/>
            <person name="Grigoriev I.V."/>
            <person name="Nagy L.G."/>
            <person name="Hibbett D."/>
            <person name="Henrissat B."/>
            <person name="Matheny P.B."/>
            <person name="Labbe J."/>
            <person name="Martin F.M."/>
        </authorList>
    </citation>
    <scope>NUCLEOTIDE SEQUENCE</scope>
    <source>
        <strain evidence="1">FP105234-sp</strain>
    </source>
</reference>
<evidence type="ECO:0000313" key="1">
    <source>
        <dbReference type="EMBL" id="KAI0049671.1"/>
    </source>
</evidence>
<accession>A0ACB8S0P0</accession>
<dbReference type="EMBL" id="MU275870">
    <property type="protein sequence ID" value="KAI0049671.1"/>
    <property type="molecule type" value="Genomic_DNA"/>
</dbReference>
<gene>
    <name evidence="1" type="ORF">FA95DRAFT_1604143</name>
</gene>